<dbReference type="SUPFAM" id="SSF51905">
    <property type="entry name" value="FAD/NAD(P)-binding domain"/>
    <property type="match status" value="1"/>
</dbReference>
<name>A0ABM9HCR7_9BACT</name>
<dbReference type="InterPro" id="IPR006076">
    <property type="entry name" value="FAD-dep_OxRdtase"/>
</dbReference>
<sequence length="368" mass="40054">MSHNDVVIVGAGVIGHSIAFKIKQARPGWSVVVLGDPMHSLAASRAAAGMLAPFCECREANRFFHFCRESLDKYPDFIRDVSAVSGIGVYLSTDGSIMPENSIGEQWDERLQFFKEENVPHAVWSPATVREKLPHLSPHVGACIWVGEAQVNNRQLHDALAAASAKLGVTVETANVTGFRRDDSELFAAVTDTGEVTGKRFVLAAGSWSQQLGSVLGVSLPVRPIKGQMCRVDVDDLTLAYTIHGLCTYIAPWRQGNGMVLGSTMEDRGFDGLIQDDVIQAIIDRAAVILPALKDAPLIETWAGLRPAAEDRMPVMGASSRFHNLFYSTGHFRNGILLTPNQADYMAGMVTGEMPDRIAEFDPARYGL</sequence>
<evidence type="ECO:0000313" key="5">
    <source>
        <dbReference type="EMBL" id="CAI2717907.1"/>
    </source>
</evidence>
<dbReference type="InterPro" id="IPR036188">
    <property type="entry name" value="FAD/NAD-bd_sf"/>
</dbReference>
<dbReference type="NCBIfam" id="TIGR02352">
    <property type="entry name" value="thiamin_ThiO"/>
    <property type="match status" value="1"/>
</dbReference>
<accession>A0ABM9HCR7</accession>
<dbReference type="Proteomes" id="UP001157733">
    <property type="component" value="Chromosome"/>
</dbReference>
<gene>
    <name evidence="5" type="ORF">NSPWAT_1048</name>
</gene>
<dbReference type="EC" id="1.4.3.19" evidence="5"/>
<evidence type="ECO:0000256" key="1">
    <source>
        <dbReference type="ARBA" id="ARBA00004948"/>
    </source>
</evidence>
<organism evidence="5 6">
    <name type="scientific">Nitrospina watsonii</name>
    <dbReference type="NCBI Taxonomy" id="1323948"/>
    <lineage>
        <taxon>Bacteria</taxon>
        <taxon>Pseudomonadati</taxon>
        <taxon>Nitrospinota/Tectimicrobiota group</taxon>
        <taxon>Nitrospinota</taxon>
        <taxon>Nitrospinia</taxon>
        <taxon>Nitrospinales</taxon>
        <taxon>Nitrospinaceae</taxon>
        <taxon>Nitrospina</taxon>
    </lineage>
</organism>
<dbReference type="PANTHER" id="PTHR13847">
    <property type="entry name" value="SARCOSINE DEHYDROGENASE-RELATED"/>
    <property type="match status" value="1"/>
</dbReference>
<dbReference type="PANTHER" id="PTHR13847:SF289">
    <property type="entry name" value="GLYCINE OXIDASE"/>
    <property type="match status" value="1"/>
</dbReference>
<evidence type="ECO:0000256" key="2">
    <source>
        <dbReference type="ARBA" id="ARBA00022977"/>
    </source>
</evidence>
<dbReference type="Gene3D" id="3.30.9.10">
    <property type="entry name" value="D-Amino Acid Oxidase, subunit A, domain 2"/>
    <property type="match status" value="1"/>
</dbReference>
<keyword evidence="3 5" id="KW-0560">Oxidoreductase</keyword>
<comment type="pathway">
    <text evidence="1">Cofactor biosynthesis; thiamine diphosphate biosynthesis.</text>
</comment>
<evidence type="ECO:0000259" key="4">
    <source>
        <dbReference type="Pfam" id="PF01266"/>
    </source>
</evidence>
<proteinExistence type="predicted"/>
<evidence type="ECO:0000256" key="3">
    <source>
        <dbReference type="ARBA" id="ARBA00023002"/>
    </source>
</evidence>
<dbReference type="Pfam" id="PF01266">
    <property type="entry name" value="DAO"/>
    <property type="match status" value="1"/>
</dbReference>
<dbReference type="GO" id="GO:0043799">
    <property type="term" value="F:glycine oxidase activity"/>
    <property type="evidence" value="ECO:0007669"/>
    <property type="project" value="UniProtKB-EC"/>
</dbReference>
<keyword evidence="6" id="KW-1185">Reference proteome</keyword>
<protein>
    <submittedName>
        <fullName evidence="5">Glycine oxidase ThiO</fullName>
        <ecNumber evidence="5">1.4.3.19</ecNumber>
    </submittedName>
</protein>
<evidence type="ECO:0000313" key="6">
    <source>
        <dbReference type="Proteomes" id="UP001157733"/>
    </source>
</evidence>
<dbReference type="RefSeq" id="WP_282010822.1">
    <property type="nucleotide sequence ID" value="NZ_OX336137.1"/>
</dbReference>
<keyword evidence="2" id="KW-0784">Thiamine biosynthesis</keyword>
<dbReference type="EMBL" id="OX336137">
    <property type="protein sequence ID" value="CAI2717907.1"/>
    <property type="molecule type" value="Genomic_DNA"/>
</dbReference>
<dbReference type="InterPro" id="IPR012727">
    <property type="entry name" value="Gly_oxidase_ThiO"/>
</dbReference>
<dbReference type="Gene3D" id="3.50.50.60">
    <property type="entry name" value="FAD/NAD(P)-binding domain"/>
    <property type="match status" value="1"/>
</dbReference>
<feature type="domain" description="FAD dependent oxidoreductase" evidence="4">
    <location>
        <begin position="5"/>
        <end position="347"/>
    </location>
</feature>
<dbReference type="SUPFAM" id="SSF54373">
    <property type="entry name" value="FAD-linked reductases, C-terminal domain"/>
    <property type="match status" value="1"/>
</dbReference>
<reference evidence="5 6" key="1">
    <citation type="submission" date="2022-09" db="EMBL/GenBank/DDBJ databases">
        <authorList>
            <person name="Kop L."/>
        </authorList>
    </citation>
    <scope>NUCLEOTIDE SEQUENCE [LARGE SCALE GENOMIC DNA]</scope>
    <source>
        <strain evidence="5 6">347</strain>
    </source>
</reference>